<comment type="caution">
    <text evidence="3">The sequence shown here is derived from an EMBL/GenBank/DDBJ whole genome shotgun (WGS) entry which is preliminary data.</text>
</comment>
<dbReference type="Pfam" id="PF13205">
    <property type="entry name" value="Big_5"/>
    <property type="match status" value="1"/>
</dbReference>
<feature type="domain" description="SbsA Ig-like" evidence="2">
    <location>
        <begin position="122"/>
        <end position="198"/>
    </location>
</feature>
<reference evidence="3" key="1">
    <citation type="submission" date="2021-02" db="EMBL/GenBank/DDBJ databases">
        <authorList>
            <person name="Dougan E. K."/>
            <person name="Rhodes N."/>
            <person name="Thang M."/>
            <person name="Chan C."/>
        </authorList>
    </citation>
    <scope>NUCLEOTIDE SEQUENCE</scope>
</reference>
<dbReference type="InterPro" id="IPR032812">
    <property type="entry name" value="SbsA_Ig"/>
</dbReference>
<dbReference type="EMBL" id="CAJNJA010043586">
    <property type="protein sequence ID" value="CAE7794931.1"/>
    <property type="molecule type" value="Genomic_DNA"/>
</dbReference>
<gene>
    <name evidence="3" type="ORF">SNEC2469_LOCUS23391</name>
</gene>
<evidence type="ECO:0000259" key="2">
    <source>
        <dbReference type="Pfam" id="PF13205"/>
    </source>
</evidence>
<accession>A0A812YT69</accession>
<keyword evidence="4" id="KW-1185">Reference proteome</keyword>
<dbReference type="OrthoDB" id="5379943at2759"/>
<evidence type="ECO:0000313" key="4">
    <source>
        <dbReference type="Proteomes" id="UP000601435"/>
    </source>
</evidence>
<keyword evidence="1" id="KW-0732">Signal</keyword>
<sequence>MSRCSCHLWKLLPLTRHVLFQGADPDDSINLTFSEGVEASPDAAKVVTIQNLYTGASTSLPCKSNSVVLEYDSAIVDPGAFSDHCQRYEVTYSSGCFRDLSASQNEVAALSGGAYVFETSCITGFSPANNADDFALDGRIVINFSEAIEPGSGNLVLTPVGRTSQYRSIPVQDELQVSFDMLNTSITISPNDPLLASEVARSNLCPINAATLDDCKGQIWDITMASGVLRRATPTTLLAQRDLLEPLQPAGSNGETYRVRTRAADVTPPVMTVVSADGISENIIRVTIRLDESGTSFCQAFPDGPSGQKLAVTLSEIGSTFSASADFSSIFGYAEMEVDVADLATKTFYNVYCYAQDTEQPIVNVVTMGAAVATRQRVRTLDTTAPLSFNCTAQAGAVIFSCVAGSNCTAQAASGREDAIDVSLTLDELGTAFCVAVRAGLPRPSRFMVAAGFSSITFAYELRSEQPFVASMLVDMVSADYGPSGWAQDDEGPVRELGHVILQVLVSRLDTTPPQMSIVDAEAVAKDTLHLIVRLDEGGIRRVHATGQLACQGAPDVQPLNMSLDFENLIKAESANCTAGLSARAARDTLGNECGTFWVYDLDDIEDSSADGVSTPADFDASPWTYQQDVSILLLNLEEATRYDYIYCYAEDDEDDGTGSAANKMVFNTGVQASQVEFIRNQLGSIVTLDETPPTFTALEIQDPTSSNDRISISFELNEPGTAYCRATRSDSGETAADMHLNRILSASWSSAYDGNGTRTITMTKLENVDPLLTSRDDEDVFFLEATLYDVYCWARDAAVDTKGFPRANYMTQEYVSADAVSAGESSPAGGRVANIWVKDSTPPTITLIDSESLDSNTIQVTLQLDEPGTIWCQAMSLQGPDASICDNSSLQDVNDTEPCYYESYIKGSGQSVFSITAPTPHRNVHIVMNRLLNSNQVSTALVSQTDYQVLCFAEDDWPIEASSLQLSSRSPSFLAPTLPNKVSLTAVHSLRELIGTKRTLDETPPNFTQLVLDDPTTYNDRIIVAFALNEPGTAYCRATRSDSGETSADMPVVRILGAGWSAAHNGSTVPSIITMTKLENIDPALTNREDHNIFIDEASQYDVYCLAKDDATDDRGLARPNIMTAGYISADVGVSELLALVAASMLMGHQDGQSLHVMSFAILVVLDLPTTKTQRTHPAANVEESGLQILRRLGCVFESTGYWFVLQLLGRCQAAEVVAANSTNFLSCREDEVQATNSSEDCFYEDFVKGLENETVFSAEASQKHMFWGVRGEVSEPYRDVMIEVTRIWRKDQSSIPLMHEHLYSVFCFAEDDWPAQVSSVVSVNFGSPTATNKVDLSQGLALRDAIGPLATLDEAAPTFTFLEIEDPSAGNDRIVVTFALNEPGTAYCRPTRSDSGETWLDMHINRIVSAAWSSPFSSGVAAIEMTSISNRSLDRLDNAALDEAVRYDVYCWAEDDALDGWGMPRPNLMSQEYAGTAVNNAVSLASSPAGGFTAGVWVRDSTPPKMIFVRSEAVARSTPTLQVTLQLSEPGTVWCPYLSETMGEQALLWLSAFQEVLVAAICLNRLNLAYQGYFVSFIKGNTTSSFEVAVDSAYRNVEVEVNVLQLRAGGTRALQPQRPYNVFCFAEDDWVLQADAAANSISYVSPSSPLQVSLNDSVALKDEIGPLVTLDESPPSFTKLLIPDPTAYNDRIIVVLSLNEPGTAYCRATRSDSGETAVDMSVNRVIAAGWSAVFASADVSIEMTKLENVDPALTARDDVDVFFEEQTQYDVYCWAQDSAVNSQGVPRPNYMSHAYMATEANSSSSPAGGLTQHVWVTDSTPPTMIFVRADALASATLQVTLQLD</sequence>
<evidence type="ECO:0000256" key="1">
    <source>
        <dbReference type="ARBA" id="ARBA00022729"/>
    </source>
</evidence>
<feature type="non-terminal residue" evidence="3">
    <location>
        <position position="1"/>
    </location>
</feature>
<organism evidence="3 4">
    <name type="scientific">Symbiodinium necroappetens</name>
    <dbReference type="NCBI Taxonomy" id="1628268"/>
    <lineage>
        <taxon>Eukaryota</taxon>
        <taxon>Sar</taxon>
        <taxon>Alveolata</taxon>
        <taxon>Dinophyceae</taxon>
        <taxon>Suessiales</taxon>
        <taxon>Symbiodiniaceae</taxon>
        <taxon>Symbiodinium</taxon>
    </lineage>
</organism>
<dbReference type="Proteomes" id="UP000601435">
    <property type="component" value="Unassembled WGS sequence"/>
</dbReference>
<proteinExistence type="predicted"/>
<protein>
    <recommendedName>
        <fullName evidence="2">SbsA Ig-like domain-containing protein</fullName>
    </recommendedName>
</protein>
<evidence type="ECO:0000313" key="3">
    <source>
        <dbReference type="EMBL" id="CAE7794931.1"/>
    </source>
</evidence>
<name>A0A812YT69_9DINO</name>